<dbReference type="EMBL" id="PYMB01000050">
    <property type="protein sequence ID" value="PSW03463.1"/>
    <property type="molecule type" value="Genomic_DNA"/>
</dbReference>
<evidence type="ECO:0000256" key="1">
    <source>
        <dbReference type="SAM" id="Coils"/>
    </source>
</evidence>
<dbReference type="Proteomes" id="UP000241346">
    <property type="component" value="Unassembled WGS sequence"/>
</dbReference>
<organism evidence="2 3">
    <name type="scientific">Photobacterium rosenbergii</name>
    <dbReference type="NCBI Taxonomy" id="294936"/>
    <lineage>
        <taxon>Bacteria</taxon>
        <taxon>Pseudomonadati</taxon>
        <taxon>Pseudomonadota</taxon>
        <taxon>Gammaproteobacteria</taxon>
        <taxon>Vibrionales</taxon>
        <taxon>Vibrionaceae</taxon>
        <taxon>Photobacterium</taxon>
    </lineage>
</organism>
<gene>
    <name evidence="2" type="ORF">C9J01_29050</name>
</gene>
<accession>A0A2T3MU68</accession>
<keyword evidence="1" id="KW-0175">Coiled coil</keyword>
<feature type="coiled-coil region" evidence="1">
    <location>
        <begin position="63"/>
        <end position="90"/>
    </location>
</feature>
<evidence type="ECO:0000313" key="3">
    <source>
        <dbReference type="Proteomes" id="UP000241346"/>
    </source>
</evidence>
<reference evidence="2 3" key="1">
    <citation type="submission" date="2018-03" db="EMBL/GenBank/DDBJ databases">
        <title>Whole genome sequencing of Histamine producing bacteria.</title>
        <authorList>
            <person name="Butler K."/>
        </authorList>
    </citation>
    <scope>NUCLEOTIDE SEQUENCE [LARGE SCALE GENOMIC DNA]</scope>
    <source>
        <strain evidence="2 3">DSM 19138</strain>
    </source>
</reference>
<dbReference type="AlphaFoldDB" id="A0A2T3MU68"/>
<sequence>MSSEITKALTDAIDALVAEGKEPSVALIKSRLVDPLPMPLIIKALQSWKSSARVPKIEKVESQPSAEARIAALEQQVATLTARLEKLESQQAK</sequence>
<protein>
    <recommendedName>
        <fullName evidence="4">KfrA N-terminal DNA-binding domain-containing protein</fullName>
    </recommendedName>
</protein>
<evidence type="ECO:0008006" key="4">
    <source>
        <dbReference type="Google" id="ProtNLM"/>
    </source>
</evidence>
<name>A0A2T3MU68_9GAMM</name>
<evidence type="ECO:0000313" key="2">
    <source>
        <dbReference type="EMBL" id="PSW03463.1"/>
    </source>
</evidence>
<proteinExistence type="predicted"/>
<dbReference type="RefSeq" id="WP_107301538.1">
    <property type="nucleotide sequence ID" value="NZ_PYMB01000050.1"/>
</dbReference>
<comment type="caution">
    <text evidence="2">The sequence shown here is derived from an EMBL/GenBank/DDBJ whole genome shotgun (WGS) entry which is preliminary data.</text>
</comment>
<dbReference type="OrthoDB" id="6314559at2"/>